<organism evidence="1 2">
    <name type="scientific">Mesorhizobium shangrilense</name>
    <dbReference type="NCBI Taxonomy" id="460060"/>
    <lineage>
        <taxon>Bacteria</taxon>
        <taxon>Pseudomonadati</taxon>
        <taxon>Pseudomonadota</taxon>
        <taxon>Alphaproteobacteria</taxon>
        <taxon>Hyphomicrobiales</taxon>
        <taxon>Phyllobacteriaceae</taxon>
        <taxon>Mesorhizobium</taxon>
    </lineage>
</organism>
<name>A0ABV2DMS7_9HYPH</name>
<dbReference type="EMBL" id="JBEWSZ010000003">
    <property type="protein sequence ID" value="MET2831169.1"/>
    <property type="molecule type" value="Genomic_DNA"/>
</dbReference>
<reference evidence="1 2" key="1">
    <citation type="submission" date="2024-06" db="EMBL/GenBank/DDBJ databases">
        <authorList>
            <person name="Kim D.-U."/>
        </authorList>
    </citation>
    <scope>NUCLEOTIDE SEQUENCE [LARGE SCALE GENOMIC DNA]</scope>
    <source>
        <strain evidence="1 2">KACC15460</strain>
    </source>
</reference>
<accession>A0ABV2DMS7</accession>
<dbReference type="Proteomes" id="UP001548832">
    <property type="component" value="Unassembled WGS sequence"/>
</dbReference>
<dbReference type="Pfam" id="PF20137">
    <property type="entry name" value="BubE"/>
    <property type="match status" value="1"/>
</dbReference>
<protein>
    <submittedName>
        <fullName evidence="1">DUF6527 family protein</fullName>
    </submittedName>
</protein>
<dbReference type="RefSeq" id="WP_354463281.1">
    <property type="nucleotide sequence ID" value="NZ_JBEWSZ010000003.1"/>
</dbReference>
<dbReference type="InterPro" id="IPR045384">
    <property type="entry name" value="DUF6527"/>
</dbReference>
<keyword evidence="2" id="KW-1185">Reference proteome</keyword>
<comment type="caution">
    <text evidence="1">The sequence shown here is derived from an EMBL/GenBank/DDBJ whole genome shotgun (WGS) entry which is preliminary data.</text>
</comment>
<evidence type="ECO:0000313" key="2">
    <source>
        <dbReference type="Proteomes" id="UP001548832"/>
    </source>
</evidence>
<proteinExistence type="predicted"/>
<evidence type="ECO:0000313" key="1">
    <source>
        <dbReference type="EMBL" id="MET2831169.1"/>
    </source>
</evidence>
<sequence length="128" mass="15068">MGHGRRGAIPRPVVGPRMKISWWQWIPFWRWRVVGQTFSADEVPDRLPRNAVALVGDLARTKWIVFDCPCRSGHRIMLNADPARRPHWEVTQITRLTISPSVDFRGNHRRCHYFIRSGRVEWAKDSDR</sequence>
<gene>
    <name evidence="1" type="ORF">ABVQ20_29805</name>
</gene>